<dbReference type="AlphaFoldDB" id="A0A926F6Y2"/>
<sequence length="693" mass="77734">MENNIEILAPAGGYDTFVSAINNGADAVYIGGKSFSARKNAVNFSDKEIINAVKYAHLRGAKVYITLNTLLKDSEIKDASEFVKFCDSAGVDALIIQDLSVLAMIKNMNVNLVPHASTQMTVMNTEGVKICEKMGYTRVVLARELSFDDIKNISEKTNCELEVFVHGALCVCCSGQCLLSSVIGARSGNRGDCAQPCRLWYNLIDYDGKKVFKTPKYLISLKDLCLVDEVGKFKEIGVKSFKIEGRMKSKEYVSLASNAYHTAKINGSVSSETVAELENIFSRSGFTKAYFNSKIGRGMLNFDKNNDEVYKNIDENVLKKASEMAKNEGVKRKIEIYARVLKDEKILVKFSDDFGNGIFYERDIVPQTASNAPLTYEKLYDAFAKLGGTAFSLEKFSCDLDENLFVSAKDLNSVRREGVRLLEDKILNTQNRKTVKNFEYHTENKEIEKCGFTASVRTSEQLETVMREDVFEKIFVPYELYKKYEKNFKNDNRIVCVPYDTFGDKMPDLSGIERISATNISQLGICREKEIFAEASLNITNSVALDMYKNLGVSCAHLSNELTIGEIKNMKKCIDTEITVYGKIAVMLTKACVVKNGIGKCGCKSEKFLYIEDRLGKKFPVITNKLNCTNTIFNSAPIVMSDRLNEVKNIGVRYLRLEFTDEGKDLVKSIISLYKSGGKCGFEFTRGHYYRGV</sequence>
<organism evidence="2 3">
    <name type="scientific">Qingrenia yutianensis</name>
    <dbReference type="NCBI Taxonomy" id="2763676"/>
    <lineage>
        <taxon>Bacteria</taxon>
        <taxon>Bacillati</taxon>
        <taxon>Bacillota</taxon>
        <taxon>Clostridia</taxon>
        <taxon>Eubacteriales</taxon>
        <taxon>Oscillospiraceae</taxon>
        <taxon>Qingrenia</taxon>
    </lineage>
</organism>
<name>A0A926F6Y2_9FIRM</name>
<evidence type="ECO:0000313" key="3">
    <source>
        <dbReference type="Proteomes" id="UP000647416"/>
    </source>
</evidence>
<reference evidence="2" key="1">
    <citation type="submission" date="2020-08" db="EMBL/GenBank/DDBJ databases">
        <title>Genome public.</title>
        <authorList>
            <person name="Liu C."/>
            <person name="Sun Q."/>
        </authorList>
    </citation>
    <scope>NUCLEOTIDE SEQUENCE</scope>
    <source>
        <strain evidence="2">NSJ-50</strain>
    </source>
</reference>
<protein>
    <submittedName>
        <fullName evidence="2">U32 family peptidase</fullName>
    </submittedName>
</protein>
<dbReference type="Proteomes" id="UP000647416">
    <property type="component" value="Unassembled WGS sequence"/>
</dbReference>
<keyword evidence="3" id="KW-1185">Reference proteome</keyword>
<dbReference type="EMBL" id="JACRTE010000001">
    <property type="protein sequence ID" value="MBC8595373.1"/>
    <property type="molecule type" value="Genomic_DNA"/>
</dbReference>
<dbReference type="PROSITE" id="PS01276">
    <property type="entry name" value="PEPTIDASE_U32"/>
    <property type="match status" value="1"/>
</dbReference>
<dbReference type="PANTHER" id="PTHR30217">
    <property type="entry name" value="PEPTIDASE U32 FAMILY"/>
    <property type="match status" value="1"/>
</dbReference>
<dbReference type="PANTHER" id="PTHR30217:SF10">
    <property type="entry name" value="23S RRNA 5-HYDROXYCYTIDINE C2501 SYNTHASE"/>
    <property type="match status" value="1"/>
</dbReference>
<dbReference type="Pfam" id="PF12392">
    <property type="entry name" value="DUF3656"/>
    <property type="match status" value="1"/>
</dbReference>
<dbReference type="RefSeq" id="WP_262431084.1">
    <property type="nucleotide sequence ID" value="NZ_JACRTE010000001.1"/>
</dbReference>
<accession>A0A926F6Y2</accession>
<comment type="caution">
    <text evidence="2">The sequence shown here is derived from an EMBL/GenBank/DDBJ whole genome shotgun (WGS) entry which is preliminary data.</text>
</comment>
<dbReference type="InterPro" id="IPR001539">
    <property type="entry name" value="Peptidase_U32"/>
</dbReference>
<dbReference type="InterPro" id="IPR051454">
    <property type="entry name" value="RNA/ubiquinone_mod_enzymes"/>
</dbReference>
<gene>
    <name evidence="2" type="ORF">H8706_00620</name>
</gene>
<dbReference type="Pfam" id="PF01136">
    <property type="entry name" value="Peptidase_U32"/>
    <property type="match status" value="2"/>
</dbReference>
<feature type="domain" description="Peptidase U32 collagenase" evidence="1">
    <location>
        <begin position="309"/>
        <end position="426"/>
    </location>
</feature>
<evidence type="ECO:0000313" key="2">
    <source>
        <dbReference type="EMBL" id="MBC8595373.1"/>
    </source>
</evidence>
<evidence type="ECO:0000259" key="1">
    <source>
        <dbReference type="Pfam" id="PF12392"/>
    </source>
</evidence>
<dbReference type="InterPro" id="IPR020988">
    <property type="entry name" value="Pept_U32_collagenase"/>
</dbReference>
<proteinExistence type="predicted"/>